<protein>
    <submittedName>
        <fullName evidence="2">Uncharacterized protein</fullName>
    </submittedName>
</protein>
<organism evidence="2 3">
    <name type="scientific">Solanum verrucosum</name>
    <dbReference type="NCBI Taxonomy" id="315347"/>
    <lineage>
        <taxon>Eukaryota</taxon>
        <taxon>Viridiplantae</taxon>
        <taxon>Streptophyta</taxon>
        <taxon>Embryophyta</taxon>
        <taxon>Tracheophyta</taxon>
        <taxon>Spermatophyta</taxon>
        <taxon>Magnoliopsida</taxon>
        <taxon>eudicotyledons</taxon>
        <taxon>Gunneridae</taxon>
        <taxon>Pentapetalae</taxon>
        <taxon>asterids</taxon>
        <taxon>lamiids</taxon>
        <taxon>Solanales</taxon>
        <taxon>Solanaceae</taxon>
        <taxon>Solanoideae</taxon>
        <taxon>Solaneae</taxon>
        <taxon>Solanum</taxon>
    </lineage>
</organism>
<dbReference type="Proteomes" id="UP001234989">
    <property type="component" value="Chromosome 1"/>
</dbReference>
<name>A0AAF0PRS8_SOLVR</name>
<gene>
    <name evidence="2" type="ORF">MTR67_002941</name>
</gene>
<keyword evidence="3" id="KW-1185">Reference proteome</keyword>
<evidence type="ECO:0000313" key="3">
    <source>
        <dbReference type="Proteomes" id="UP001234989"/>
    </source>
</evidence>
<evidence type="ECO:0000313" key="2">
    <source>
        <dbReference type="EMBL" id="WMV09556.1"/>
    </source>
</evidence>
<feature type="region of interest" description="Disordered" evidence="1">
    <location>
        <begin position="144"/>
        <end position="197"/>
    </location>
</feature>
<evidence type="ECO:0000256" key="1">
    <source>
        <dbReference type="SAM" id="MobiDB-lite"/>
    </source>
</evidence>
<dbReference type="AlphaFoldDB" id="A0AAF0PRS8"/>
<dbReference type="EMBL" id="CP133612">
    <property type="protein sequence ID" value="WMV09556.1"/>
    <property type="molecule type" value="Genomic_DNA"/>
</dbReference>
<proteinExistence type="predicted"/>
<sequence>MYPKLAENQGWTKSSEEGWLGNECGYDKYASLHDVHNSGNSPTNDVLIKILDKVKGSDVILNEMKNDFLTLSNTVISHSFSIKSLEEKMSKLAALIFSDPNEELVPFSNENSMKAIQLSAIITRSGKTLQERKRHDDVVAQRVAADDKLPMDQMDAQTKEVEDDPKPSVKDSDIAAPTIPPKISNKSTFSSMFEEEI</sequence>
<feature type="compositionally biased region" description="Basic and acidic residues" evidence="1">
    <location>
        <begin position="157"/>
        <end position="173"/>
    </location>
</feature>
<accession>A0AAF0PRS8</accession>
<reference evidence="2" key="1">
    <citation type="submission" date="2023-08" db="EMBL/GenBank/DDBJ databases">
        <title>A de novo genome assembly of Solanum verrucosum Schlechtendal, a Mexican diploid species geographically isolated from the other diploid A-genome species in potato relatives.</title>
        <authorList>
            <person name="Hosaka K."/>
        </authorList>
    </citation>
    <scope>NUCLEOTIDE SEQUENCE</scope>
    <source>
        <tissue evidence="2">Young leaves</tissue>
    </source>
</reference>